<keyword evidence="1" id="KW-0645">Protease</keyword>
<dbReference type="SUPFAM" id="SSF53187">
    <property type="entry name" value="Zn-dependent exopeptidases"/>
    <property type="match status" value="1"/>
</dbReference>
<evidence type="ECO:0000313" key="5">
    <source>
        <dbReference type="EMBL" id="QBI21697.1"/>
    </source>
</evidence>
<evidence type="ECO:0000313" key="6">
    <source>
        <dbReference type="Proteomes" id="UP000291469"/>
    </source>
</evidence>
<dbReference type="PANTHER" id="PTHR43270:SF12">
    <property type="entry name" value="SUCCINYL-DIAMINOPIMELATE DESUCCINYLASE"/>
    <property type="match status" value="1"/>
</dbReference>
<dbReference type="GO" id="GO:0008233">
    <property type="term" value="F:peptidase activity"/>
    <property type="evidence" value="ECO:0007669"/>
    <property type="project" value="UniProtKB-KW"/>
</dbReference>
<keyword evidence="3" id="KW-0378">Hydrolase</keyword>
<protein>
    <submittedName>
        <fullName evidence="5">Dipeptidase</fullName>
    </submittedName>
</protein>
<evidence type="ECO:0000256" key="3">
    <source>
        <dbReference type="ARBA" id="ARBA00022801"/>
    </source>
</evidence>
<dbReference type="KEGG" id="erz:ER308_20415"/>
<dbReference type="NCBIfam" id="NF005914">
    <property type="entry name" value="PRK07907.1"/>
    <property type="match status" value="1"/>
</dbReference>
<reference evidence="5 6" key="1">
    <citation type="submission" date="2019-01" db="EMBL/GenBank/DDBJ databases">
        <title>Egibacter rhizosphaerae EGI 80759T.</title>
        <authorList>
            <person name="Chen D.-D."/>
            <person name="Tian Y."/>
            <person name="Jiao J.-Y."/>
            <person name="Zhang X.-T."/>
            <person name="Zhang Y.-G."/>
            <person name="Zhang Y."/>
            <person name="Xiao M."/>
            <person name="Shu W.-S."/>
            <person name="Li W.-J."/>
        </authorList>
    </citation>
    <scope>NUCLEOTIDE SEQUENCE [LARGE SCALE GENOMIC DNA]</scope>
    <source>
        <strain evidence="5 6">EGI 80759</strain>
    </source>
</reference>
<dbReference type="PANTHER" id="PTHR43270">
    <property type="entry name" value="BETA-ALA-HIS DIPEPTIDASE"/>
    <property type="match status" value="1"/>
</dbReference>
<dbReference type="AlphaFoldDB" id="A0A411YKI3"/>
<dbReference type="EMBL" id="CP036402">
    <property type="protein sequence ID" value="QBI21697.1"/>
    <property type="molecule type" value="Genomic_DNA"/>
</dbReference>
<gene>
    <name evidence="5" type="ORF">ER308_20415</name>
</gene>
<evidence type="ECO:0000256" key="1">
    <source>
        <dbReference type="ARBA" id="ARBA00022670"/>
    </source>
</evidence>
<dbReference type="Gene3D" id="3.30.70.360">
    <property type="match status" value="1"/>
</dbReference>
<feature type="domain" description="Peptidase M20 dimerisation" evidence="4">
    <location>
        <begin position="208"/>
        <end position="366"/>
    </location>
</feature>
<dbReference type="Pfam" id="PF07687">
    <property type="entry name" value="M20_dimer"/>
    <property type="match status" value="1"/>
</dbReference>
<dbReference type="InterPro" id="IPR051458">
    <property type="entry name" value="Cyt/Met_Dipeptidase"/>
</dbReference>
<proteinExistence type="predicted"/>
<evidence type="ECO:0000256" key="2">
    <source>
        <dbReference type="ARBA" id="ARBA00022723"/>
    </source>
</evidence>
<keyword evidence="6" id="KW-1185">Reference proteome</keyword>
<dbReference type="InterPro" id="IPR011650">
    <property type="entry name" value="Peptidase_M20_dimer"/>
</dbReference>
<organism evidence="5 6">
    <name type="scientific">Egibacter rhizosphaerae</name>
    <dbReference type="NCBI Taxonomy" id="1670831"/>
    <lineage>
        <taxon>Bacteria</taxon>
        <taxon>Bacillati</taxon>
        <taxon>Actinomycetota</taxon>
        <taxon>Nitriliruptoria</taxon>
        <taxon>Egibacterales</taxon>
        <taxon>Egibacteraceae</taxon>
        <taxon>Egibacter</taxon>
    </lineage>
</organism>
<dbReference type="Proteomes" id="UP000291469">
    <property type="component" value="Chromosome"/>
</dbReference>
<dbReference type="GO" id="GO:0006508">
    <property type="term" value="P:proteolysis"/>
    <property type="evidence" value="ECO:0007669"/>
    <property type="project" value="UniProtKB-KW"/>
</dbReference>
<evidence type="ECO:0000259" key="4">
    <source>
        <dbReference type="Pfam" id="PF07687"/>
    </source>
</evidence>
<dbReference type="OrthoDB" id="9761532at2"/>
<accession>A0A411YKI3</accession>
<dbReference type="GO" id="GO:0046872">
    <property type="term" value="F:metal ion binding"/>
    <property type="evidence" value="ECO:0007669"/>
    <property type="project" value="UniProtKB-KW"/>
</dbReference>
<dbReference type="RefSeq" id="WP_131156689.1">
    <property type="nucleotide sequence ID" value="NZ_CP036402.1"/>
</dbReference>
<sequence length="487" mass="51311">MRTDTLATSHAEELIEVVTNRMATHRVDLERLLRIPSVSAPGFDAEPVRRSAQAVVDLLAERGADNAELLEVDGAPPAAYGEAWAEDPAAPTVLLYAHHDVQPPGEEAAWSSPPFEPTERDGRLYGRGAADDKGGVLVHAAALDAWRTVAGAPPVHTKVIVEGEEEVGSPHLAEFLVAHGERLQADALVVCDTANWKAGVPTLTYLLRGLVDAEVTVTATSHGLHSGTYGGPVPDPVAGLARLLATLTDERGAVAIPGFGDDARPLTVRERERIQELAFDEEAFRREAGLREGVPLAGDPDHHPLERLWTQPAVAVIGLDAPAVEGASNTLQPQARAKVSVRLAPGQDPERARSLLCEHLERSAPWGLDVAVTPGAAAAPFTLDPEQPACVAAGRALSAAFDEPLVHAGSGGSIPFIDPLVRAFGADTPVLLTGVADPDTRAHGIDESLRLDDWYRACVGEALMLGEFAHTLGAAAPSGTPTGEVHR</sequence>
<dbReference type="InterPro" id="IPR002933">
    <property type="entry name" value="Peptidase_M20"/>
</dbReference>
<dbReference type="Gene3D" id="3.40.630.10">
    <property type="entry name" value="Zn peptidases"/>
    <property type="match status" value="1"/>
</dbReference>
<name>A0A411YKI3_9ACTN</name>
<dbReference type="Pfam" id="PF01546">
    <property type="entry name" value="Peptidase_M20"/>
    <property type="match status" value="1"/>
</dbReference>
<keyword evidence="2" id="KW-0479">Metal-binding</keyword>